<gene>
    <name evidence="2" type="ORF">TGEB3V08_LOCUS10599</name>
</gene>
<evidence type="ECO:0000256" key="1">
    <source>
        <dbReference type="SAM" id="MobiDB-lite"/>
    </source>
</evidence>
<accession>A0A7R9PS65</accession>
<dbReference type="EMBL" id="OE846423">
    <property type="protein sequence ID" value="CAD7609744.1"/>
    <property type="molecule type" value="Genomic_DNA"/>
</dbReference>
<feature type="region of interest" description="Disordered" evidence="1">
    <location>
        <begin position="295"/>
        <end position="319"/>
    </location>
</feature>
<organism evidence="2">
    <name type="scientific">Timema genevievae</name>
    <name type="common">Walking stick</name>
    <dbReference type="NCBI Taxonomy" id="629358"/>
    <lineage>
        <taxon>Eukaryota</taxon>
        <taxon>Metazoa</taxon>
        <taxon>Ecdysozoa</taxon>
        <taxon>Arthropoda</taxon>
        <taxon>Hexapoda</taxon>
        <taxon>Insecta</taxon>
        <taxon>Pterygota</taxon>
        <taxon>Neoptera</taxon>
        <taxon>Polyneoptera</taxon>
        <taxon>Phasmatodea</taxon>
        <taxon>Timematodea</taxon>
        <taxon>Timematoidea</taxon>
        <taxon>Timematidae</taxon>
        <taxon>Timema</taxon>
    </lineage>
</organism>
<reference evidence="2" key="1">
    <citation type="submission" date="2020-11" db="EMBL/GenBank/DDBJ databases">
        <authorList>
            <person name="Tran Van P."/>
        </authorList>
    </citation>
    <scope>NUCLEOTIDE SEQUENCE</scope>
</reference>
<sequence>MVCLAADGRSGIVLKVEQCVLPDSLTHQVLTDTRMSQHPTHVWETDYRSKGPSCLIRKTDYRSKGPFSCLVRKTDYRSKGPSCLVRKTDYRSKGPSCLVRETDYRPKGPSCLVRKTDYRSKGPSCLVRETDYRPKGPFSCLVRETDYRSKGPSCLVRKTDYRSKGPSCLVRKTDYRSKGPSCLVRKTYYRCSASDVMTTLQLVVALVAALASAGADTEELTNQDVDIGSSGQDSLNLLVAPPLDNHLHIAHGLESGLDTFITGLDWTRRQRALSTPARPNLTWDSRAQYQNSRCTNLTEHTRTRGSKASGSARRPGFQCRSGSSHGIYCGTVPLPPNTPVLTASIDHEGQDVGLVWSGFPVRGSFGIRGPVGCTELISNLTCRETGYQESTVVWVVVTIGIISTSLFRDSRGDIVAVPRGRRGDIVTIQRQKGRYCQCSENRRGDIVTIQRQKGRYCQCSEAGGGILSLLRGRRGDIVTVQRQEGRYCHCSEAGGVILSVLL</sequence>
<evidence type="ECO:0000313" key="2">
    <source>
        <dbReference type="EMBL" id="CAD7609744.1"/>
    </source>
</evidence>
<dbReference type="AlphaFoldDB" id="A0A7R9PS65"/>
<protein>
    <submittedName>
        <fullName evidence="2">Uncharacterized protein</fullName>
    </submittedName>
</protein>
<proteinExistence type="predicted"/>
<name>A0A7R9PS65_TIMGE</name>